<keyword evidence="2" id="KW-1185">Reference proteome</keyword>
<reference evidence="1 2" key="1">
    <citation type="journal article" date="2021" name="Int. J. Syst. Evol. Microbiol.">
        <title>Bradyrhizobium septentrionale sp. nov. (sv. septentrionale) and Bradyrhizobium quebecense sp. nov. (sv. septentrionale) associated with legumes native to Canada possess rearranged symbiosis genes and numerous insertion sequences.</title>
        <authorList>
            <person name="Bromfield E.S.P."/>
            <person name="Cloutier S."/>
        </authorList>
    </citation>
    <scope>NUCLEOTIDE SEQUENCE [LARGE SCALE GENOMIC DNA]</scope>
    <source>
        <strain evidence="1 2">12S5</strain>
    </source>
</reference>
<dbReference type="Proteomes" id="UP000692816">
    <property type="component" value="Chromosome"/>
</dbReference>
<dbReference type="EMBL" id="CP088282">
    <property type="protein sequence ID" value="UGY01427.1"/>
    <property type="molecule type" value="Genomic_DNA"/>
</dbReference>
<accession>A0ACD3V4R3</accession>
<name>A0ACD3V4R3_9BRAD</name>
<gene>
    <name evidence="1" type="ORF">J4P68_0030565</name>
</gene>
<evidence type="ECO:0000313" key="2">
    <source>
        <dbReference type="Proteomes" id="UP000692816"/>
    </source>
</evidence>
<organism evidence="1 2">
    <name type="scientific">Bradyrhizobium quebecense</name>
    <dbReference type="NCBI Taxonomy" id="2748629"/>
    <lineage>
        <taxon>Bacteria</taxon>
        <taxon>Pseudomonadati</taxon>
        <taxon>Pseudomonadota</taxon>
        <taxon>Alphaproteobacteria</taxon>
        <taxon>Hyphomicrobiales</taxon>
        <taxon>Nitrobacteraceae</taxon>
        <taxon>Bradyrhizobium</taxon>
    </lineage>
</organism>
<evidence type="ECO:0000313" key="1">
    <source>
        <dbReference type="EMBL" id="UGY01427.1"/>
    </source>
</evidence>
<proteinExistence type="predicted"/>
<sequence>MSQSAFDPFGEPVPPVDSSAASEGVSKWLKTAGTSVFWVLVVGIVLARAVYFEPGVFSFEHAVAWAQGLFAAL</sequence>
<protein>
    <submittedName>
        <fullName evidence="1">Uncharacterized protein</fullName>
    </submittedName>
</protein>